<evidence type="ECO:0000256" key="4">
    <source>
        <dbReference type="ARBA" id="ARBA00022741"/>
    </source>
</evidence>
<name>A0ABT3IKU6_9BACT</name>
<reference evidence="11 12" key="1">
    <citation type="submission" date="2022-10" db="EMBL/GenBank/DDBJ databases">
        <title>Chitinophaga nivalis PC15 sp. nov., isolated from Pyeongchang county, South Korea.</title>
        <authorList>
            <person name="Trinh H.N."/>
        </authorList>
    </citation>
    <scope>NUCLEOTIDE SEQUENCE [LARGE SCALE GENOMIC DNA]</scope>
    <source>
        <strain evidence="11 12">PC14</strain>
    </source>
</reference>
<evidence type="ECO:0000313" key="12">
    <source>
        <dbReference type="Proteomes" id="UP001207742"/>
    </source>
</evidence>
<keyword evidence="12" id="KW-1185">Reference proteome</keyword>
<dbReference type="SUPFAM" id="SSF90123">
    <property type="entry name" value="ABC transporter transmembrane region"/>
    <property type="match status" value="1"/>
</dbReference>
<evidence type="ECO:0000256" key="3">
    <source>
        <dbReference type="ARBA" id="ARBA00022692"/>
    </source>
</evidence>
<evidence type="ECO:0000313" key="11">
    <source>
        <dbReference type="EMBL" id="MCW3484389.1"/>
    </source>
</evidence>
<dbReference type="InterPro" id="IPR050095">
    <property type="entry name" value="ECF_ABC_transporter_ATP-bd"/>
</dbReference>
<accession>A0ABT3IKU6</accession>
<keyword evidence="5" id="KW-0067">ATP-binding</keyword>
<dbReference type="Proteomes" id="UP001207742">
    <property type="component" value="Unassembled WGS sequence"/>
</dbReference>
<keyword evidence="4" id="KW-0547">Nucleotide-binding</keyword>
<evidence type="ECO:0000259" key="10">
    <source>
        <dbReference type="PROSITE" id="PS50929"/>
    </source>
</evidence>
<feature type="transmembrane region" description="Helical" evidence="8">
    <location>
        <begin position="55"/>
        <end position="71"/>
    </location>
</feature>
<evidence type="ECO:0000256" key="6">
    <source>
        <dbReference type="ARBA" id="ARBA00022989"/>
    </source>
</evidence>
<dbReference type="PANTHER" id="PTHR43553">
    <property type="entry name" value="HEAVY METAL TRANSPORTER"/>
    <property type="match status" value="1"/>
</dbReference>
<dbReference type="Gene3D" id="3.40.50.300">
    <property type="entry name" value="P-loop containing nucleotide triphosphate hydrolases"/>
    <property type="match status" value="1"/>
</dbReference>
<dbReference type="InterPro" id="IPR027417">
    <property type="entry name" value="P-loop_NTPase"/>
</dbReference>
<feature type="domain" description="ABC transporter" evidence="9">
    <location>
        <begin position="334"/>
        <end position="554"/>
    </location>
</feature>
<evidence type="ECO:0000256" key="1">
    <source>
        <dbReference type="ARBA" id="ARBA00004651"/>
    </source>
</evidence>
<dbReference type="Gene3D" id="1.20.1560.10">
    <property type="entry name" value="ABC transporter type 1, transmembrane domain"/>
    <property type="match status" value="1"/>
</dbReference>
<keyword evidence="2" id="KW-0813">Transport</keyword>
<keyword evidence="6 8" id="KW-1133">Transmembrane helix</keyword>
<dbReference type="InterPro" id="IPR003439">
    <property type="entry name" value="ABC_transporter-like_ATP-bd"/>
</dbReference>
<organism evidence="11 12">
    <name type="scientific">Chitinophaga nivalis</name>
    <dbReference type="NCBI Taxonomy" id="2991709"/>
    <lineage>
        <taxon>Bacteria</taxon>
        <taxon>Pseudomonadati</taxon>
        <taxon>Bacteroidota</taxon>
        <taxon>Chitinophagia</taxon>
        <taxon>Chitinophagales</taxon>
        <taxon>Chitinophagaceae</taxon>
        <taxon>Chitinophaga</taxon>
    </lineage>
</organism>
<feature type="transmembrane region" description="Helical" evidence="8">
    <location>
        <begin position="247"/>
        <end position="268"/>
    </location>
</feature>
<feature type="transmembrane region" description="Helical" evidence="8">
    <location>
        <begin position="156"/>
        <end position="173"/>
    </location>
</feature>
<dbReference type="EMBL" id="JAPDNS010000001">
    <property type="protein sequence ID" value="MCW3484389.1"/>
    <property type="molecule type" value="Genomic_DNA"/>
</dbReference>
<dbReference type="PANTHER" id="PTHR43553:SF11">
    <property type="entry name" value="ABC TRANSPORTER ATP-BINDING_PERMEASE PROTEIN YOJI"/>
    <property type="match status" value="1"/>
</dbReference>
<evidence type="ECO:0000256" key="2">
    <source>
        <dbReference type="ARBA" id="ARBA00022448"/>
    </source>
</evidence>
<dbReference type="InterPro" id="IPR036640">
    <property type="entry name" value="ABC1_TM_sf"/>
</dbReference>
<feature type="domain" description="ABC transmembrane type-1" evidence="10">
    <location>
        <begin position="24"/>
        <end position="297"/>
    </location>
</feature>
<dbReference type="RefSeq" id="WP_264729971.1">
    <property type="nucleotide sequence ID" value="NZ_JAPDNR010000001.1"/>
</dbReference>
<dbReference type="NCBIfam" id="TIGR01194">
    <property type="entry name" value="cyc_pep_trnsptr"/>
    <property type="match status" value="1"/>
</dbReference>
<evidence type="ECO:0000256" key="5">
    <source>
        <dbReference type="ARBA" id="ARBA00022840"/>
    </source>
</evidence>
<evidence type="ECO:0000256" key="7">
    <source>
        <dbReference type="ARBA" id="ARBA00023136"/>
    </source>
</evidence>
<dbReference type="InterPro" id="IPR003593">
    <property type="entry name" value="AAA+_ATPase"/>
</dbReference>
<dbReference type="InterPro" id="IPR005898">
    <property type="entry name" value="Cyc_pep_transpt_SyrD/YojI"/>
</dbReference>
<evidence type="ECO:0000256" key="8">
    <source>
        <dbReference type="SAM" id="Phobius"/>
    </source>
</evidence>
<comment type="caution">
    <text evidence="11">The sequence shown here is derived from an EMBL/GenBank/DDBJ whole genome shotgun (WGS) entry which is preliminary data.</text>
</comment>
<protein>
    <submittedName>
        <fullName evidence="11">Cyclic peptide export ABC transporter</fullName>
    </submittedName>
</protein>
<proteinExistence type="predicted"/>
<dbReference type="Pfam" id="PF00005">
    <property type="entry name" value="ABC_tran"/>
    <property type="match status" value="1"/>
</dbReference>
<feature type="transmembrane region" description="Helical" evidence="8">
    <location>
        <begin position="274"/>
        <end position="296"/>
    </location>
</feature>
<feature type="transmembrane region" description="Helical" evidence="8">
    <location>
        <begin position="20"/>
        <end position="43"/>
    </location>
</feature>
<dbReference type="SMART" id="SM00382">
    <property type="entry name" value="AAA"/>
    <property type="match status" value="1"/>
</dbReference>
<dbReference type="InterPro" id="IPR011527">
    <property type="entry name" value="ABC1_TM_dom"/>
</dbReference>
<keyword evidence="7 8" id="KW-0472">Membrane</keyword>
<dbReference type="PROSITE" id="PS50893">
    <property type="entry name" value="ABC_TRANSPORTER_2"/>
    <property type="match status" value="1"/>
</dbReference>
<dbReference type="PROSITE" id="PS50929">
    <property type="entry name" value="ABC_TM1F"/>
    <property type="match status" value="1"/>
</dbReference>
<gene>
    <name evidence="11" type="ORF">OL497_10820</name>
</gene>
<evidence type="ECO:0000259" key="9">
    <source>
        <dbReference type="PROSITE" id="PS50893"/>
    </source>
</evidence>
<comment type="subcellular location">
    <subcellularLocation>
        <location evidence="1">Cell membrane</location>
        <topology evidence="1">Multi-pass membrane protein</topology>
    </subcellularLocation>
</comment>
<feature type="transmembrane region" description="Helical" evidence="8">
    <location>
        <begin position="131"/>
        <end position="150"/>
    </location>
</feature>
<keyword evidence="3 8" id="KW-0812">Transmembrane</keyword>
<dbReference type="SUPFAM" id="SSF52540">
    <property type="entry name" value="P-loop containing nucleoside triphosphate hydrolases"/>
    <property type="match status" value="1"/>
</dbReference>
<sequence length="554" mass="62660">MKAPHFVPFRFVAGWQLVRIILKGVLSGLAGFLFLVMVNRMIALLLAGQYKQFDVTQVLIFAPLILVFILARKSFATDVVRFSQGVFWKIRNEILYILIRSDYAQLQSRKEQVQAALVYDVNVLTQASLNIIQFAISLVMLLACMGYMAIRSLPLSGITLGVAALGVAGYLLSTKQHNGHLRRARDLENDFIKYFGAIMGGFKEIQMDPAKGDDIYNSRILPVAEAAYDSNTRAYTGLLHNQMSGQVLFYLLISFILIYYSVASGISVSVTVGFLFILLYLLSSIETIMVLLPSLLQARMSARRIAELKQQLVMSDNKVFPEQQPATTDTFSNIRITALTYCYHNKQLETTFRSGPINFQVTKGDVIFIYGGNGSGKTTFILLLLHLLKADTGTITFNGQLLKTENASQYKSLFAIVFNDFYLFDEFYGHRNMDREKAMHLITLFEIQEKVTITANGFSSIDLSTGQRKRLALIAVLLEDRPVVILDEWAADQDPGFRKKFYREIIPYLKGEGITVIAITHDDAYYHCADKLFKMEYGQLTDETMIFQEKRMVV</sequence>